<dbReference type="AlphaFoldDB" id="A0A820HJS7"/>
<comment type="caution">
    <text evidence="1">The sequence shown here is derived from an EMBL/GenBank/DDBJ whole genome shotgun (WGS) entry which is preliminary data.</text>
</comment>
<sequence>MNTNTLTNITVDGQATIVNSTDVVIDGGEGDQYSEKVMLSFDYYQKIIHCLKQPKSGKAIGIDAKFHFWCKKNFKIDITSGIEVLCLTKNDRPIVVIESYF</sequence>
<proteinExistence type="predicted"/>
<name>A0A820HJS7_9BILA</name>
<reference evidence="1" key="1">
    <citation type="submission" date="2021-02" db="EMBL/GenBank/DDBJ databases">
        <authorList>
            <person name="Nowell W R."/>
        </authorList>
    </citation>
    <scope>NUCLEOTIDE SEQUENCE</scope>
</reference>
<evidence type="ECO:0000313" key="1">
    <source>
        <dbReference type="EMBL" id="CAF4294661.1"/>
    </source>
</evidence>
<protein>
    <submittedName>
        <fullName evidence="1">Uncharacterized protein</fullName>
    </submittedName>
</protein>
<dbReference type="Proteomes" id="UP000663836">
    <property type="component" value="Unassembled WGS sequence"/>
</dbReference>
<feature type="non-terminal residue" evidence="1">
    <location>
        <position position="101"/>
    </location>
</feature>
<accession>A0A820HJS7</accession>
<evidence type="ECO:0000313" key="2">
    <source>
        <dbReference type="Proteomes" id="UP000663836"/>
    </source>
</evidence>
<organism evidence="1 2">
    <name type="scientific">Rotaria sordida</name>
    <dbReference type="NCBI Taxonomy" id="392033"/>
    <lineage>
        <taxon>Eukaryota</taxon>
        <taxon>Metazoa</taxon>
        <taxon>Spiralia</taxon>
        <taxon>Gnathifera</taxon>
        <taxon>Rotifera</taxon>
        <taxon>Eurotatoria</taxon>
        <taxon>Bdelloidea</taxon>
        <taxon>Philodinida</taxon>
        <taxon>Philodinidae</taxon>
        <taxon>Rotaria</taxon>
    </lineage>
</organism>
<dbReference type="EMBL" id="CAJOBD010033871">
    <property type="protein sequence ID" value="CAF4294661.1"/>
    <property type="molecule type" value="Genomic_DNA"/>
</dbReference>
<gene>
    <name evidence="1" type="ORF">JBS370_LOCUS40186</name>
</gene>